<dbReference type="PROSITE" id="PS50082">
    <property type="entry name" value="WD_REPEATS_2"/>
    <property type="match status" value="7"/>
</dbReference>
<comment type="caution">
    <text evidence="9">The sequence shown here is derived from an EMBL/GenBank/DDBJ whole genome shotgun (WGS) entry which is preliminary data.</text>
</comment>
<dbReference type="InterPro" id="IPR020472">
    <property type="entry name" value="WD40_PAC1"/>
</dbReference>
<dbReference type="CDD" id="cd14014">
    <property type="entry name" value="STKc_PknB_like"/>
    <property type="match status" value="1"/>
</dbReference>
<dbReference type="PANTHER" id="PTHR44019:SF8">
    <property type="entry name" value="POC1 CENTRIOLAR PROTEIN HOMOLOG"/>
    <property type="match status" value="1"/>
</dbReference>
<feature type="repeat" description="WD" evidence="5">
    <location>
        <begin position="509"/>
        <end position="541"/>
    </location>
</feature>
<feature type="repeat" description="WD" evidence="5">
    <location>
        <begin position="466"/>
        <end position="498"/>
    </location>
</feature>
<feature type="repeat" description="WD" evidence="5">
    <location>
        <begin position="340"/>
        <end position="371"/>
    </location>
</feature>
<dbReference type="RefSeq" id="WP_344450574.1">
    <property type="nucleotide sequence ID" value="NZ_BAAATZ010000009.1"/>
</dbReference>
<evidence type="ECO:0000256" key="1">
    <source>
        <dbReference type="ARBA" id="ARBA00022574"/>
    </source>
</evidence>
<dbReference type="InterPro" id="IPR000719">
    <property type="entry name" value="Prot_kinase_dom"/>
</dbReference>
<evidence type="ECO:0000256" key="6">
    <source>
        <dbReference type="PROSITE-ProRule" id="PRU10141"/>
    </source>
</evidence>
<dbReference type="PROSITE" id="PS00108">
    <property type="entry name" value="PROTEIN_KINASE_ST"/>
    <property type="match status" value="1"/>
</dbReference>
<dbReference type="PROSITE" id="PS00107">
    <property type="entry name" value="PROTEIN_KINASE_ATP"/>
    <property type="match status" value="1"/>
</dbReference>
<dbReference type="SMART" id="SM00220">
    <property type="entry name" value="S_TKc"/>
    <property type="match status" value="1"/>
</dbReference>
<dbReference type="SUPFAM" id="SSF56112">
    <property type="entry name" value="Protein kinase-like (PK-like)"/>
    <property type="match status" value="1"/>
</dbReference>
<evidence type="ECO:0000313" key="10">
    <source>
        <dbReference type="Proteomes" id="UP001501842"/>
    </source>
</evidence>
<dbReference type="PRINTS" id="PR00320">
    <property type="entry name" value="GPROTEINBRPT"/>
</dbReference>
<feature type="repeat" description="WD" evidence="5">
    <location>
        <begin position="552"/>
        <end position="586"/>
    </location>
</feature>
<keyword evidence="10" id="KW-1185">Reference proteome</keyword>
<dbReference type="InterPro" id="IPR019775">
    <property type="entry name" value="WD40_repeat_CS"/>
</dbReference>
<gene>
    <name evidence="9" type="ORF">GCM10010439_25870</name>
</gene>
<evidence type="ECO:0000256" key="7">
    <source>
        <dbReference type="SAM" id="MobiDB-lite"/>
    </source>
</evidence>
<feature type="domain" description="Protein kinase" evidence="8">
    <location>
        <begin position="13"/>
        <end position="290"/>
    </location>
</feature>
<dbReference type="SUPFAM" id="SSF50978">
    <property type="entry name" value="WD40 repeat-like"/>
    <property type="match status" value="1"/>
</dbReference>
<dbReference type="PROSITE" id="PS50011">
    <property type="entry name" value="PROTEIN_KINASE_DOM"/>
    <property type="match status" value="1"/>
</dbReference>
<dbReference type="InterPro" id="IPR036322">
    <property type="entry name" value="WD40_repeat_dom_sf"/>
</dbReference>
<evidence type="ECO:0000256" key="5">
    <source>
        <dbReference type="PROSITE-ProRule" id="PRU00221"/>
    </source>
</evidence>
<dbReference type="Gene3D" id="2.130.10.10">
    <property type="entry name" value="YVTN repeat-like/Quinoprotein amine dehydrogenase"/>
    <property type="match status" value="2"/>
</dbReference>
<dbReference type="CDD" id="cd00200">
    <property type="entry name" value="WD40"/>
    <property type="match status" value="1"/>
</dbReference>
<evidence type="ECO:0000313" key="9">
    <source>
        <dbReference type="EMBL" id="GAA2725591.1"/>
    </source>
</evidence>
<evidence type="ECO:0000259" key="8">
    <source>
        <dbReference type="PROSITE" id="PS50011"/>
    </source>
</evidence>
<sequence length="586" mass="61353">MEHGDGRLVAGRYRLLGLLGEGSMGAAWRAHDEHMRRDVALKQLRLPATGTHQRDVLVARMEREARAAGGLRHPNIITVYDQFRDEDDLPWIVMELVPGPSLAGLLQSAGPLSPEEAARIGAHVAEALAVAHGEGVVHRDIKPGNILLEKDRSIITDFGIAVLEDATTALTATGTIVGTPAYLAPEQIRGESATPASDLWSLGATLYTAVEGRAPFQAPNTAALLFAISRAEPEPPRNAGPLTSVLQSLMNPDPAGRPTAEEAAALLNDSSPAPAPARVRTAPAPAYPVFASCGPPLEGHTNVIRAVAFSPDGRHLASGDRDGTVRLWDVERRTLAAPPVLAHTTVADSVAFSPDGRLLASSGDHAIRLWDAATLAPAAEPLHGHTHGVRSVAFSPDGLLLASGGTDGTVRVWDMNSPAPVSVFEHPGWVLSVAFSPDGRLLAGGGSEGVIRLWDMTAHAPFGLPVQDHAGSVARVAFSPDGRLLAGCGSDRTVRLWDAASLAPVGGPLGENDGWVLALAFSPDGRLLAAGGEEGAVRLWDPVARTPLDQVLKADDGSVEALAFSPDGSLLVAGGGDQVLRLWRLR</sequence>
<accession>A0ABP6GP65</accession>
<keyword evidence="4 6" id="KW-0067">ATP-binding</keyword>
<feature type="repeat" description="WD" evidence="5">
    <location>
        <begin position="423"/>
        <end position="456"/>
    </location>
</feature>
<dbReference type="Gene3D" id="1.10.510.10">
    <property type="entry name" value="Transferase(Phosphotransferase) domain 1"/>
    <property type="match status" value="1"/>
</dbReference>
<dbReference type="PANTHER" id="PTHR44019">
    <property type="entry name" value="WD REPEAT-CONTAINING PROTEIN 55"/>
    <property type="match status" value="1"/>
</dbReference>
<dbReference type="PROSITE" id="PS50294">
    <property type="entry name" value="WD_REPEATS_REGION"/>
    <property type="match status" value="7"/>
</dbReference>
<evidence type="ECO:0000256" key="3">
    <source>
        <dbReference type="ARBA" id="ARBA00022741"/>
    </source>
</evidence>
<dbReference type="InterPro" id="IPR011009">
    <property type="entry name" value="Kinase-like_dom_sf"/>
</dbReference>
<feature type="repeat" description="WD" evidence="5">
    <location>
        <begin position="382"/>
        <end position="423"/>
    </location>
</feature>
<dbReference type="Gene3D" id="3.30.200.20">
    <property type="entry name" value="Phosphorylase Kinase, domain 1"/>
    <property type="match status" value="1"/>
</dbReference>
<evidence type="ECO:0000256" key="4">
    <source>
        <dbReference type="ARBA" id="ARBA00022840"/>
    </source>
</evidence>
<keyword evidence="1 5" id="KW-0853">WD repeat</keyword>
<dbReference type="InterPro" id="IPR015943">
    <property type="entry name" value="WD40/YVTN_repeat-like_dom_sf"/>
</dbReference>
<dbReference type="Proteomes" id="UP001501842">
    <property type="component" value="Unassembled WGS sequence"/>
</dbReference>
<keyword evidence="2" id="KW-0677">Repeat</keyword>
<dbReference type="Pfam" id="PF00400">
    <property type="entry name" value="WD40"/>
    <property type="match status" value="7"/>
</dbReference>
<proteinExistence type="predicted"/>
<dbReference type="EMBL" id="BAAATZ010000009">
    <property type="protein sequence ID" value="GAA2725591.1"/>
    <property type="molecule type" value="Genomic_DNA"/>
</dbReference>
<dbReference type="InterPro" id="IPR050505">
    <property type="entry name" value="WDR55/POC1"/>
</dbReference>
<name>A0ABP6GP65_9ACTN</name>
<evidence type="ECO:0000256" key="2">
    <source>
        <dbReference type="ARBA" id="ARBA00022737"/>
    </source>
</evidence>
<dbReference type="InterPro" id="IPR008271">
    <property type="entry name" value="Ser/Thr_kinase_AS"/>
</dbReference>
<reference evidence="10" key="1">
    <citation type="journal article" date="2019" name="Int. J. Syst. Evol. Microbiol.">
        <title>The Global Catalogue of Microorganisms (GCM) 10K type strain sequencing project: providing services to taxonomists for standard genome sequencing and annotation.</title>
        <authorList>
            <consortium name="The Broad Institute Genomics Platform"/>
            <consortium name="The Broad Institute Genome Sequencing Center for Infectious Disease"/>
            <person name="Wu L."/>
            <person name="Ma J."/>
        </authorList>
    </citation>
    <scope>NUCLEOTIDE SEQUENCE [LARGE SCALE GENOMIC DNA]</scope>
    <source>
        <strain evidence="10">JCM 8201</strain>
    </source>
</reference>
<dbReference type="PROSITE" id="PS00678">
    <property type="entry name" value="WD_REPEATS_1"/>
    <property type="match status" value="2"/>
</dbReference>
<keyword evidence="3 6" id="KW-0547">Nucleotide-binding</keyword>
<dbReference type="SMART" id="SM00320">
    <property type="entry name" value="WD40"/>
    <property type="match status" value="7"/>
</dbReference>
<dbReference type="InterPro" id="IPR001680">
    <property type="entry name" value="WD40_rpt"/>
</dbReference>
<dbReference type="InterPro" id="IPR017441">
    <property type="entry name" value="Protein_kinase_ATP_BS"/>
</dbReference>
<feature type="repeat" description="WD" evidence="5">
    <location>
        <begin position="297"/>
        <end position="338"/>
    </location>
</feature>
<organism evidence="9 10">
    <name type="scientific">Actinocorallia aurantiaca</name>
    <dbReference type="NCBI Taxonomy" id="46204"/>
    <lineage>
        <taxon>Bacteria</taxon>
        <taxon>Bacillati</taxon>
        <taxon>Actinomycetota</taxon>
        <taxon>Actinomycetes</taxon>
        <taxon>Streptosporangiales</taxon>
        <taxon>Thermomonosporaceae</taxon>
        <taxon>Actinocorallia</taxon>
    </lineage>
</organism>
<feature type="region of interest" description="Disordered" evidence="7">
    <location>
        <begin position="235"/>
        <end position="258"/>
    </location>
</feature>
<feature type="binding site" evidence="6">
    <location>
        <position position="42"/>
    </location>
    <ligand>
        <name>ATP</name>
        <dbReference type="ChEBI" id="CHEBI:30616"/>
    </ligand>
</feature>
<dbReference type="Pfam" id="PF00069">
    <property type="entry name" value="Pkinase"/>
    <property type="match status" value="1"/>
</dbReference>
<protein>
    <recommendedName>
        <fullName evidence="8">Protein kinase domain-containing protein</fullName>
    </recommendedName>
</protein>